<dbReference type="EMBL" id="DROP01000327">
    <property type="protein sequence ID" value="HHI89269.1"/>
    <property type="molecule type" value="Genomic_DNA"/>
</dbReference>
<dbReference type="Gene3D" id="1.50.10.100">
    <property type="entry name" value="Chondroitin AC/alginate lyase"/>
    <property type="match status" value="1"/>
</dbReference>
<protein>
    <recommendedName>
        <fullName evidence="2">Heparinase</fullName>
    </recommendedName>
</protein>
<name>A0A7V5NXX4_9PROT</name>
<comment type="caution">
    <text evidence="1">The sequence shown here is derived from an EMBL/GenBank/DDBJ whole genome shotgun (WGS) entry which is preliminary data.</text>
</comment>
<reference evidence="1" key="1">
    <citation type="journal article" date="2020" name="mSystems">
        <title>Genome- and Community-Level Interaction Insights into Carbon Utilization and Element Cycling Functions of Hydrothermarchaeota in Hydrothermal Sediment.</title>
        <authorList>
            <person name="Zhou Z."/>
            <person name="Liu Y."/>
            <person name="Xu W."/>
            <person name="Pan J."/>
            <person name="Luo Z.H."/>
            <person name="Li M."/>
        </authorList>
    </citation>
    <scope>NUCLEOTIDE SEQUENCE [LARGE SCALE GENOMIC DNA]</scope>
    <source>
        <strain evidence="1">HyVt-538</strain>
    </source>
</reference>
<organism evidence="1">
    <name type="scientific">Hellea balneolensis</name>
    <dbReference type="NCBI Taxonomy" id="287478"/>
    <lineage>
        <taxon>Bacteria</taxon>
        <taxon>Pseudomonadati</taxon>
        <taxon>Pseudomonadota</taxon>
        <taxon>Alphaproteobacteria</taxon>
        <taxon>Maricaulales</taxon>
        <taxon>Robiginitomaculaceae</taxon>
        <taxon>Hellea</taxon>
    </lineage>
</organism>
<sequence length="317" mass="35013">MAKRIGTGEIIAQALRQGRRRLARDLGGPFRSLYLKNIRSPGLANLPDMPDRGDPLQGLKIMDGRFVLGSQALDVGAHGDPWSVPAPSPAYAEKLHGFGWLHDLTALGRSRAHVRKNPGLKAQTALRAGRLIDRWIDVYGGWNPFAWREDILTERLFAWLVNWTALLGHETEDVAGTRRETSLLRQLGQLRKSWRQTPEGILRLKATACLVIGASCVQKRQNAWLDRAMDMLDDEIERQILSDGGHISRNPQDVIATLEILIAVENALDKGGVTGSREIHRAMDRLGPMLSFFQLGPGQMAAFNGGGTGDARQIKAL</sequence>
<accession>A0A7V5NXX4</accession>
<evidence type="ECO:0000313" key="1">
    <source>
        <dbReference type="EMBL" id="HHI89269.1"/>
    </source>
</evidence>
<dbReference type="Proteomes" id="UP000885806">
    <property type="component" value="Unassembled WGS sequence"/>
</dbReference>
<feature type="non-terminal residue" evidence="1">
    <location>
        <position position="317"/>
    </location>
</feature>
<proteinExistence type="predicted"/>
<dbReference type="InterPro" id="IPR008929">
    <property type="entry name" value="Chondroitin_lyas"/>
</dbReference>
<dbReference type="AlphaFoldDB" id="A0A7V5NXX4"/>
<evidence type="ECO:0008006" key="2">
    <source>
        <dbReference type="Google" id="ProtNLM"/>
    </source>
</evidence>
<gene>
    <name evidence="1" type="ORF">ENK01_04870</name>
</gene>